<organism evidence="2 3">
    <name type="scientific">Amycolatopsis eburnea</name>
    <dbReference type="NCBI Taxonomy" id="2267691"/>
    <lineage>
        <taxon>Bacteria</taxon>
        <taxon>Bacillati</taxon>
        <taxon>Actinomycetota</taxon>
        <taxon>Actinomycetes</taxon>
        <taxon>Pseudonocardiales</taxon>
        <taxon>Pseudonocardiaceae</taxon>
        <taxon>Amycolatopsis</taxon>
    </lineage>
</organism>
<accession>A0A3R9F0K1</accession>
<proteinExistence type="predicted"/>
<protein>
    <submittedName>
        <fullName evidence="2">Uncharacterized protein</fullName>
    </submittedName>
</protein>
<gene>
    <name evidence="2" type="ORF">EIY87_00095</name>
</gene>
<dbReference type="AlphaFoldDB" id="A0A3R9F0K1"/>
<dbReference type="RefSeq" id="WP_125305556.1">
    <property type="nucleotide sequence ID" value="NZ_RSEC01000002.1"/>
</dbReference>
<name>A0A3R9F0K1_9PSEU</name>
<comment type="caution">
    <text evidence="2">The sequence shown here is derived from an EMBL/GenBank/DDBJ whole genome shotgun (WGS) entry which is preliminary data.</text>
</comment>
<dbReference type="EMBL" id="RSEC01000002">
    <property type="protein sequence ID" value="RSD26424.1"/>
    <property type="molecule type" value="Genomic_DNA"/>
</dbReference>
<keyword evidence="3" id="KW-1185">Reference proteome</keyword>
<evidence type="ECO:0000313" key="2">
    <source>
        <dbReference type="EMBL" id="RSD26424.1"/>
    </source>
</evidence>
<feature type="region of interest" description="Disordered" evidence="1">
    <location>
        <begin position="95"/>
        <end position="116"/>
    </location>
</feature>
<evidence type="ECO:0000256" key="1">
    <source>
        <dbReference type="SAM" id="MobiDB-lite"/>
    </source>
</evidence>
<reference evidence="2 3" key="1">
    <citation type="submission" date="2018-12" db="EMBL/GenBank/DDBJ databases">
        <title>Amycolatopsis eburnea sp. nov. actinomycete associate with arbuscular mycorrhiza fungal spore.</title>
        <authorList>
            <person name="Lumyong S."/>
            <person name="Chaiya L."/>
        </authorList>
    </citation>
    <scope>NUCLEOTIDE SEQUENCE [LARGE SCALE GENOMIC DNA]</scope>
    <source>
        <strain evidence="2 3">GLM-1</strain>
    </source>
</reference>
<sequence length="116" mass="13482">MTEFERTALADDAFVLTLWAWGAQIDLAPHAEGLDIVAMMHRWHEGRRLHTMPTLADEVFAAEQEFRTAEQELREQHQQPAWIPDDTWPITHEQVRRQQAARAAGRRPRWHPPTAA</sequence>
<evidence type="ECO:0000313" key="3">
    <source>
        <dbReference type="Proteomes" id="UP000267081"/>
    </source>
</evidence>
<dbReference type="Proteomes" id="UP000267081">
    <property type="component" value="Unassembled WGS sequence"/>
</dbReference>